<evidence type="ECO:0000256" key="6">
    <source>
        <dbReference type="RuleBase" id="RU365089"/>
    </source>
</evidence>
<proteinExistence type="inferred from homology"/>
<evidence type="ECO:0000313" key="7">
    <source>
        <dbReference type="EMBL" id="SMO55137.1"/>
    </source>
</evidence>
<dbReference type="Proteomes" id="UP000317315">
    <property type="component" value="Unassembled WGS sequence"/>
</dbReference>
<reference evidence="7 8" key="1">
    <citation type="submission" date="2017-05" db="EMBL/GenBank/DDBJ databases">
        <authorList>
            <person name="Varghese N."/>
            <person name="Submissions S."/>
        </authorList>
    </citation>
    <scope>NUCLEOTIDE SEQUENCE [LARGE SCALE GENOMIC DNA]</scope>
    <source>
        <strain evidence="7 8">DSM 16304</strain>
    </source>
</reference>
<dbReference type="OrthoDB" id="10213at2"/>
<keyword evidence="5 6" id="KW-0233">DNA recombination</keyword>
<dbReference type="GO" id="GO:0003677">
    <property type="term" value="F:DNA binding"/>
    <property type="evidence" value="ECO:0007669"/>
    <property type="project" value="UniProtKB-UniRule"/>
</dbReference>
<dbReference type="NCBIfam" id="NF033543">
    <property type="entry name" value="transpos_IS256"/>
    <property type="match status" value="1"/>
</dbReference>
<dbReference type="PANTHER" id="PTHR33217">
    <property type="entry name" value="TRANSPOSASE FOR INSERTION SEQUENCE ELEMENT IS1081"/>
    <property type="match status" value="1"/>
</dbReference>
<comment type="function">
    <text evidence="1 6">Required for the transposition of the insertion element.</text>
</comment>
<dbReference type="GO" id="GO:0006313">
    <property type="term" value="P:DNA transposition"/>
    <property type="evidence" value="ECO:0007669"/>
    <property type="project" value="UniProtKB-UniRule"/>
</dbReference>
<keyword evidence="6" id="KW-0814">Transposable element</keyword>
<protein>
    <recommendedName>
        <fullName evidence="6">Mutator family transposase</fullName>
    </recommendedName>
</protein>
<dbReference type="Pfam" id="PF00872">
    <property type="entry name" value="Transposase_mut"/>
    <property type="match status" value="1"/>
</dbReference>
<comment type="similarity">
    <text evidence="2 6">Belongs to the transposase mutator family.</text>
</comment>
<dbReference type="InterPro" id="IPR001207">
    <property type="entry name" value="Transposase_mutator"/>
</dbReference>
<evidence type="ECO:0000256" key="1">
    <source>
        <dbReference type="ARBA" id="ARBA00002190"/>
    </source>
</evidence>
<gene>
    <name evidence="7" type="ORF">SAMN06269117_11022</name>
</gene>
<evidence type="ECO:0000256" key="5">
    <source>
        <dbReference type="ARBA" id="ARBA00023172"/>
    </source>
</evidence>
<keyword evidence="3 6" id="KW-0815">Transposition</keyword>
<dbReference type="EMBL" id="FXTM01000010">
    <property type="protein sequence ID" value="SMO55137.1"/>
    <property type="molecule type" value="Genomic_DNA"/>
</dbReference>
<evidence type="ECO:0000256" key="2">
    <source>
        <dbReference type="ARBA" id="ARBA00010961"/>
    </source>
</evidence>
<evidence type="ECO:0000256" key="3">
    <source>
        <dbReference type="ARBA" id="ARBA00022578"/>
    </source>
</evidence>
<dbReference type="AlphaFoldDB" id="A0A521C6L4"/>
<dbReference type="GO" id="GO:0004803">
    <property type="term" value="F:transposase activity"/>
    <property type="evidence" value="ECO:0007669"/>
    <property type="project" value="UniProtKB-UniRule"/>
</dbReference>
<dbReference type="RefSeq" id="WP_142935229.1">
    <property type="nucleotide sequence ID" value="NZ_FXTM01000010.1"/>
</dbReference>
<dbReference type="PANTHER" id="PTHR33217:SF8">
    <property type="entry name" value="MUTATOR FAMILY TRANSPOSASE"/>
    <property type="match status" value="1"/>
</dbReference>
<keyword evidence="4 6" id="KW-0238">DNA-binding</keyword>
<evidence type="ECO:0000313" key="8">
    <source>
        <dbReference type="Proteomes" id="UP000317315"/>
    </source>
</evidence>
<sequence>MNLPEILPDLIKEVVKQTLETIMVAEREVFIKEHGGTKNGFYERNLDTALGKLENLKVPRDREGRFRTKLIEPYKRRDISLEDLILGMFASGMSARSVAQALESIFELKYSPSTISQISQVTVEEINKWKQRKLKKRYAVIMLDGMWLSVRRDTVEKEVVLFVLGIDKEGYREILDFDVNPSEGAESWLEMIRRLYERGVREVLLFVADGITGLEERIKEYFPKADFQSCVVHKVRSTLNKVRAKDRKKIAKDLKKIYQVSTEEEALKGFEKFKKKWESKYPRVVKSWEREIYKLLTFLRYPESVQRVIYTTNLIERTIKEIRKRVKVIGALPSVSSVEKFVYLRVAMLNDRWSNRVVNGFLESREEIQEMFLRRYS</sequence>
<organism evidence="7 8">
    <name type="scientific">Balnearium lithotrophicum</name>
    <dbReference type="NCBI Taxonomy" id="223788"/>
    <lineage>
        <taxon>Bacteria</taxon>
        <taxon>Pseudomonadati</taxon>
        <taxon>Aquificota</taxon>
        <taxon>Aquificia</taxon>
        <taxon>Desulfurobacteriales</taxon>
        <taxon>Desulfurobacteriaceae</taxon>
        <taxon>Balnearium</taxon>
    </lineage>
</organism>
<evidence type="ECO:0000256" key="4">
    <source>
        <dbReference type="ARBA" id="ARBA00023125"/>
    </source>
</evidence>
<keyword evidence="8" id="KW-1185">Reference proteome</keyword>
<name>A0A521C6L4_9BACT</name>
<accession>A0A521C6L4</accession>